<protein>
    <recommendedName>
        <fullName evidence="4">PEGA domain-containing protein</fullName>
    </recommendedName>
</protein>
<evidence type="ECO:0000313" key="2">
    <source>
        <dbReference type="EMBL" id="RAI43390.1"/>
    </source>
</evidence>
<dbReference type="Proteomes" id="UP000249130">
    <property type="component" value="Unassembled WGS sequence"/>
</dbReference>
<accession>A0A327KWV2</accession>
<dbReference type="EMBL" id="NPEX01000091">
    <property type="protein sequence ID" value="RAI43390.1"/>
    <property type="molecule type" value="Genomic_DNA"/>
</dbReference>
<feature type="chain" id="PRO_5016259587" description="PEGA domain-containing protein" evidence="1">
    <location>
        <begin position="27"/>
        <end position="131"/>
    </location>
</feature>
<comment type="caution">
    <text evidence="2">The sequence shown here is derived from an EMBL/GenBank/DDBJ whole genome shotgun (WGS) entry which is preliminary data.</text>
</comment>
<dbReference type="OrthoDB" id="7960542at2"/>
<sequence>MRKVLPAVRAAAVRAAIVGLAVVALAACKLDNSTGYVEIRTMPVVPPPHASLYIDAVKLDPIKKGSAVLRQGVGTHKLAFATSGEPTVLCELVVKKDRITTVTVSMLDRPPRCQCRSSTGTDAASNKSCSG</sequence>
<organism evidence="2 3">
    <name type="scientific">Rhodoplanes roseus</name>
    <dbReference type="NCBI Taxonomy" id="29409"/>
    <lineage>
        <taxon>Bacteria</taxon>
        <taxon>Pseudomonadati</taxon>
        <taxon>Pseudomonadota</taxon>
        <taxon>Alphaproteobacteria</taxon>
        <taxon>Hyphomicrobiales</taxon>
        <taxon>Nitrobacteraceae</taxon>
        <taxon>Rhodoplanes</taxon>
    </lineage>
</organism>
<keyword evidence="1" id="KW-0732">Signal</keyword>
<dbReference type="PROSITE" id="PS51257">
    <property type="entry name" value="PROKAR_LIPOPROTEIN"/>
    <property type="match status" value="1"/>
</dbReference>
<dbReference type="RefSeq" id="WP_111419753.1">
    <property type="nucleotide sequence ID" value="NZ_NPEX01000091.1"/>
</dbReference>
<feature type="signal peptide" evidence="1">
    <location>
        <begin position="1"/>
        <end position="26"/>
    </location>
</feature>
<name>A0A327KWV2_9BRAD</name>
<gene>
    <name evidence="2" type="ORF">CH341_14595</name>
</gene>
<keyword evidence="3" id="KW-1185">Reference proteome</keyword>
<evidence type="ECO:0008006" key="4">
    <source>
        <dbReference type="Google" id="ProtNLM"/>
    </source>
</evidence>
<proteinExistence type="predicted"/>
<evidence type="ECO:0000313" key="3">
    <source>
        <dbReference type="Proteomes" id="UP000249130"/>
    </source>
</evidence>
<reference evidence="2 3" key="1">
    <citation type="submission" date="2017-07" db="EMBL/GenBank/DDBJ databases">
        <title>Draft Genome Sequences of Select Purple Nonsulfur Bacteria.</title>
        <authorList>
            <person name="Lasarre B."/>
            <person name="Mckinlay J.B."/>
        </authorList>
    </citation>
    <scope>NUCLEOTIDE SEQUENCE [LARGE SCALE GENOMIC DNA]</scope>
    <source>
        <strain evidence="2 3">DSM 5909</strain>
    </source>
</reference>
<evidence type="ECO:0000256" key="1">
    <source>
        <dbReference type="SAM" id="SignalP"/>
    </source>
</evidence>
<dbReference type="AlphaFoldDB" id="A0A327KWV2"/>